<evidence type="ECO:0000313" key="4">
    <source>
        <dbReference type="EMBL" id="GAB38522.1"/>
    </source>
</evidence>
<evidence type="ECO:0000256" key="1">
    <source>
        <dbReference type="ARBA" id="ARBA00022737"/>
    </source>
</evidence>
<dbReference type="InterPro" id="IPR002110">
    <property type="entry name" value="Ankyrin_rpt"/>
</dbReference>
<evidence type="ECO:0000313" key="5">
    <source>
        <dbReference type="Proteomes" id="UP000005845"/>
    </source>
</evidence>
<keyword evidence="2 3" id="KW-0040">ANK repeat</keyword>
<accession>H5TYG4</accession>
<organism evidence="4 5">
    <name type="scientific">Gordonia sputi NBRC 100414</name>
    <dbReference type="NCBI Taxonomy" id="1089453"/>
    <lineage>
        <taxon>Bacteria</taxon>
        <taxon>Bacillati</taxon>
        <taxon>Actinomycetota</taxon>
        <taxon>Actinomycetes</taxon>
        <taxon>Mycobacteriales</taxon>
        <taxon>Gordoniaceae</taxon>
        <taxon>Gordonia</taxon>
    </lineage>
</organism>
<dbReference type="SMART" id="SM00248">
    <property type="entry name" value="ANK"/>
    <property type="match status" value="3"/>
</dbReference>
<dbReference type="eggNOG" id="COG0666">
    <property type="taxonomic scope" value="Bacteria"/>
</dbReference>
<dbReference type="SUPFAM" id="SSF48403">
    <property type="entry name" value="Ankyrin repeat"/>
    <property type="match status" value="1"/>
</dbReference>
<evidence type="ECO:0000256" key="2">
    <source>
        <dbReference type="ARBA" id="ARBA00023043"/>
    </source>
</evidence>
<dbReference type="AlphaFoldDB" id="H5TYG4"/>
<dbReference type="InterPro" id="IPR036770">
    <property type="entry name" value="Ankyrin_rpt-contain_sf"/>
</dbReference>
<evidence type="ECO:0000256" key="3">
    <source>
        <dbReference type="PROSITE-ProRule" id="PRU00023"/>
    </source>
</evidence>
<dbReference type="EMBL" id="BAFC01000045">
    <property type="protein sequence ID" value="GAB38522.1"/>
    <property type="molecule type" value="Genomic_DNA"/>
</dbReference>
<dbReference type="PANTHER" id="PTHR24124:SF14">
    <property type="entry name" value="CHROMOSOME UNDETERMINED SCAFFOLD_25, WHOLE GENOME SHOTGUN SEQUENCE"/>
    <property type="match status" value="1"/>
</dbReference>
<dbReference type="PROSITE" id="PS50088">
    <property type="entry name" value="ANK_REPEAT"/>
    <property type="match status" value="2"/>
</dbReference>
<dbReference type="PROSITE" id="PS50297">
    <property type="entry name" value="ANK_REP_REGION"/>
    <property type="match status" value="2"/>
</dbReference>
<keyword evidence="1" id="KW-0677">Repeat</keyword>
<dbReference type="Gene3D" id="1.25.40.20">
    <property type="entry name" value="Ankyrin repeat-containing domain"/>
    <property type="match status" value="1"/>
</dbReference>
<dbReference type="GO" id="GO:0010468">
    <property type="term" value="P:regulation of gene expression"/>
    <property type="evidence" value="ECO:0007669"/>
    <property type="project" value="TreeGrafter"/>
</dbReference>
<name>H5TYG4_9ACTN</name>
<feature type="repeat" description="ANK" evidence="3">
    <location>
        <begin position="46"/>
        <end position="79"/>
    </location>
</feature>
<protein>
    <submittedName>
        <fullName evidence="4">Uncharacterized protein</fullName>
    </submittedName>
</protein>
<dbReference type="PRINTS" id="PR01415">
    <property type="entry name" value="ANKYRIN"/>
</dbReference>
<feature type="repeat" description="ANK" evidence="3">
    <location>
        <begin position="13"/>
        <end position="45"/>
    </location>
</feature>
<dbReference type="Proteomes" id="UP000005845">
    <property type="component" value="Unassembled WGS sequence"/>
</dbReference>
<dbReference type="RefSeq" id="WP_005204386.1">
    <property type="nucleotide sequence ID" value="NZ_BAFC01000045.1"/>
</dbReference>
<dbReference type="Pfam" id="PF12796">
    <property type="entry name" value="Ank_2"/>
    <property type="match status" value="1"/>
</dbReference>
<dbReference type="PANTHER" id="PTHR24124">
    <property type="entry name" value="ANKYRIN REPEAT FAMILY A"/>
    <property type="match status" value="1"/>
</dbReference>
<reference evidence="4 5" key="1">
    <citation type="submission" date="2012-02" db="EMBL/GenBank/DDBJ databases">
        <title>Whole genome shotgun sequence of Gordonia sputi NBRC 100414.</title>
        <authorList>
            <person name="Yoshida I."/>
            <person name="Hosoyama A."/>
            <person name="Tsuchikane K."/>
            <person name="Katsumata H."/>
            <person name="Yamazaki S."/>
            <person name="Fujita N."/>
        </authorList>
    </citation>
    <scope>NUCLEOTIDE SEQUENCE [LARGE SCALE GENOMIC DNA]</scope>
    <source>
        <strain evidence="4 5">NBRC 100414</strain>
    </source>
</reference>
<keyword evidence="5" id="KW-1185">Reference proteome</keyword>
<sequence length="292" mass="31530">MMSEKRHDYRDRAGRTPLHYAVADNELEKVRNLLAAGADPNAKEREGLTPLHAGAQLTDTGAVIRLLLDSGADPNALDNLGRNPLMVAVASSKSPLIQSILLNAGSDPHHEGTNHYSPANYIERFGTGEEKNVFAVHAVGKGTMSIDYDSWREPEWDTEEEPDVDPVSEAEKKRQQLREMHAERVHALRGSASSHSGVKVQVTSEGHLVSVHIPESATTDVSALEQEIVDCSRRAIGDVGTKVIALARQVGQILAEISPADARSVEFADALLSSFSPEAMTNGDSATEEPDS</sequence>
<comment type="caution">
    <text evidence="4">The sequence shown here is derived from an EMBL/GenBank/DDBJ whole genome shotgun (WGS) entry which is preliminary data.</text>
</comment>
<gene>
    <name evidence="4" type="ORF">GOSPT_045_01610</name>
</gene>
<proteinExistence type="predicted"/>